<feature type="compositionally biased region" description="Polar residues" evidence="1">
    <location>
        <begin position="375"/>
        <end position="384"/>
    </location>
</feature>
<evidence type="ECO:0000313" key="3">
    <source>
        <dbReference type="Proteomes" id="UP001165083"/>
    </source>
</evidence>
<feature type="region of interest" description="Disordered" evidence="1">
    <location>
        <begin position="44"/>
        <end position="63"/>
    </location>
</feature>
<evidence type="ECO:0000313" key="2">
    <source>
        <dbReference type="EMBL" id="GMF12740.1"/>
    </source>
</evidence>
<dbReference type="Proteomes" id="UP001165083">
    <property type="component" value="Unassembled WGS sequence"/>
</dbReference>
<organism evidence="2 3">
    <name type="scientific">Phytophthora lilii</name>
    <dbReference type="NCBI Taxonomy" id="2077276"/>
    <lineage>
        <taxon>Eukaryota</taxon>
        <taxon>Sar</taxon>
        <taxon>Stramenopiles</taxon>
        <taxon>Oomycota</taxon>
        <taxon>Peronosporomycetes</taxon>
        <taxon>Peronosporales</taxon>
        <taxon>Peronosporaceae</taxon>
        <taxon>Phytophthora</taxon>
    </lineage>
</organism>
<sequence>MVKSDFRLNPGHVGALRALPCHITAELAAAGSSAAILPMATAPDELAKTGGPPRFSHRAAQQPAGPKAAEVCFSREAICRTDSALSRWEAKRSSFPLRKLACLTDPQKQSALRHPARLLTPRSPPHRQAHSTMPLGDKLGRPFELLSLIGRKRKDEPDEHHHRLSGAEARAYANATGAATSGYTHGHCHSSHSSSSSSFYPAVKYERITPATQPAPVVQYERLTPGSAAASAPAAPAGPDVTHPSPLEYEAAARDAAFPSPDLVPSAAVASSSFRSTPSPALSSLPSPGMLTPLTPAVGATPTPVGRSPVVDSIRVRPPRSVQAPNLASPAQPPVGPAGAPSAPFSSVMEEWMSQLRTPTPDVTLLPSPYDFNKDTPTPMDTNSMDLRRLQDALLPTPPPDVHDQRQHPKNSAYVTTRGPRPLLEDIASLCRDLNSQDLSGTNRKGMLPASSGQMETKYTSLPARPLRAREESISSAYSDDGESQAKMLAAAAALSSVSSMGEVCAAVWKDAQRALRVMAFAGHMVAVAAADTRADAPSGLSATACAWRIARVSTETVIVDANTGWSRPWSRRREASLCISEVLSASAACPSSQEGSSSELTKAHEPAVPYEEMMTAARTPLALLREQCLSTNEVGSLLDLTVSSPAKDRQDVASIVYLYTLPLNSDPRP</sequence>
<accession>A0A9W6TER8</accession>
<reference evidence="2" key="1">
    <citation type="submission" date="2023-04" db="EMBL/GenBank/DDBJ databases">
        <title>Phytophthora lilii NBRC 32176.</title>
        <authorList>
            <person name="Ichikawa N."/>
            <person name="Sato H."/>
            <person name="Tonouchi N."/>
        </authorList>
    </citation>
    <scope>NUCLEOTIDE SEQUENCE</scope>
    <source>
        <strain evidence="2">NBRC 32176</strain>
    </source>
</reference>
<dbReference type="AlphaFoldDB" id="A0A9W6TER8"/>
<feature type="region of interest" description="Disordered" evidence="1">
    <location>
        <begin position="396"/>
        <end position="417"/>
    </location>
</feature>
<feature type="region of interest" description="Disordered" evidence="1">
    <location>
        <begin position="359"/>
        <end position="384"/>
    </location>
</feature>
<comment type="caution">
    <text evidence="2">The sequence shown here is derived from an EMBL/GenBank/DDBJ whole genome shotgun (WGS) entry which is preliminary data.</text>
</comment>
<gene>
    <name evidence="2" type="ORF">Plil01_000330800</name>
</gene>
<feature type="region of interest" description="Disordered" evidence="1">
    <location>
        <begin position="118"/>
        <end position="137"/>
    </location>
</feature>
<dbReference type="EMBL" id="BSXW01000130">
    <property type="protein sequence ID" value="GMF12740.1"/>
    <property type="molecule type" value="Genomic_DNA"/>
</dbReference>
<feature type="region of interest" description="Disordered" evidence="1">
    <location>
        <begin position="438"/>
        <end position="459"/>
    </location>
</feature>
<proteinExistence type="predicted"/>
<name>A0A9W6TER8_9STRA</name>
<feature type="region of interest" description="Disordered" evidence="1">
    <location>
        <begin position="293"/>
        <end position="312"/>
    </location>
</feature>
<protein>
    <submittedName>
        <fullName evidence="2">Unnamed protein product</fullName>
    </submittedName>
</protein>
<feature type="region of interest" description="Disordered" evidence="1">
    <location>
        <begin position="321"/>
        <end position="343"/>
    </location>
</feature>
<dbReference type="OrthoDB" id="70087at2759"/>
<evidence type="ECO:0000256" key="1">
    <source>
        <dbReference type="SAM" id="MobiDB-lite"/>
    </source>
</evidence>
<keyword evidence="3" id="KW-1185">Reference proteome</keyword>